<keyword evidence="3" id="KW-0964">Secreted</keyword>
<accession>A0A1V9ZEL9</accession>
<feature type="domain" description="Crinkler effector protein N-terminal" evidence="4">
    <location>
        <begin position="3"/>
        <end position="107"/>
    </location>
</feature>
<name>A0A1V9ZEL9_9STRA</name>
<dbReference type="AlphaFoldDB" id="A0A1V9ZEL9"/>
<reference evidence="5 6" key="1">
    <citation type="journal article" date="2014" name="Genome Biol. Evol.">
        <title>The secreted proteins of Achlya hypogyna and Thraustotheca clavata identify the ancestral oomycete secretome and reveal gene acquisitions by horizontal gene transfer.</title>
        <authorList>
            <person name="Misner I."/>
            <person name="Blouin N."/>
            <person name="Leonard G."/>
            <person name="Richards T.A."/>
            <person name="Lane C.E."/>
        </authorList>
    </citation>
    <scope>NUCLEOTIDE SEQUENCE [LARGE SCALE GENOMIC DNA]</scope>
    <source>
        <strain evidence="5 6">ATCC 34112</strain>
    </source>
</reference>
<gene>
    <name evidence="5" type="ORF">THRCLA_22005</name>
</gene>
<keyword evidence="6" id="KW-1185">Reference proteome</keyword>
<dbReference type="GO" id="GO:0005576">
    <property type="term" value="C:extracellular region"/>
    <property type="evidence" value="ECO:0007669"/>
    <property type="project" value="UniProtKB-SubCell"/>
</dbReference>
<comment type="subcellular location">
    <subcellularLocation>
        <location evidence="1">Host cell</location>
    </subcellularLocation>
    <subcellularLocation>
        <location evidence="2">Secreted</location>
    </subcellularLocation>
</comment>
<dbReference type="GO" id="GO:0043657">
    <property type="term" value="C:host cell"/>
    <property type="evidence" value="ECO:0007669"/>
    <property type="project" value="UniProtKB-SubCell"/>
</dbReference>
<dbReference type="Proteomes" id="UP000243217">
    <property type="component" value="Unassembled WGS sequence"/>
</dbReference>
<evidence type="ECO:0000256" key="1">
    <source>
        <dbReference type="ARBA" id="ARBA00004340"/>
    </source>
</evidence>
<evidence type="ECO:0000256" key="2">
    <source>
        <dbReference type="ARBA" id="ARBA00004613"/>
    </source>
</evidence>
<dbReference type="OrthoDB" id="151325at2759"/>
<organism evidence="5 6">
    <name type="scientific">Thraustotheca clavata</name>
    <dbReference type="NCBI Taxonomy" id="74557"/>
    <lineage>
        <taxon>Eukaryota</taxon>
        <taxon>Sar</taxon>
        <taxon>Stramenopiles</taxon>
        <taxon>Oomycota</taxon>
        <taxon>Saprolegniomycetes</taxon>
        <taxon>Saprolegniales</taxon>
        <taxon>Achlyaceae</taxon>
        <taxon>Thraustotheca</taxon>
    </lineage>
</organism>
<dbReference type="EMBL" id="JNBS01001977">
    <property type="protein sequence ID" value="OQR96331.1"/>
    <property type="molecule type" value="Genomic_DNA"/>
</dbReference>
<evidence type="ECO:0000313" key="5">
    <source>
        <dbReference type="EMBL" id="OQR96331.1"/>
    </source>
</evidence>
<dbReference type="InterPro" id="IPR045379">
    <property type="entry name" value="Crinkler_N"/>
</dbReference>
<proteinExistence type="predicted"/>
<evidence type="ECO:0000259" key="4">
    <source>
        <dbReference type="Pfam" id="PF20147"/>
    </source>
</evidence>
<sequence length="122" mass="13694">MWLYCVILGVGEPFPVEVDEALTLGQLKDNIKEKNPKTIRCDASGLNLFLAKEDGKWMKVTADNFTNNILDLDRLQRMANDANKTIALMQLTALGFPTENGFIHILVDNAKSQIDALDIYDH</sequence>
<evidence type="ECO:0000313" key="6">
    <source>
        <dbReference type="Proteomes" id="UP000243217"/>
    </source>
</evidence>
<dbReference type="Pfam" id="PF20147">
    <property type="entry name" value="Crinkler"/>
    <property type="match status" value="1"/>
</dbReference>
<evidence type="ECO:0000256" key="3">
    <source>
        <dbReference type="ARBA" id="ARBA00022525"/>
    </source>
</evidence>
<comment type="caution">
    <text evidence="5">The sequence shown here is derived from an EMBL/GenBank/DDBJ whole genome shotgun (WGS) entry which is preliminary data.</text>
</comment>
<protein>
    <recommendedName>
        <fullName evidence="4">Crinkler effector protein N-terminal domain-containing protein</fullName>
    </recommendedName>
</protein>